<dbReference type="InterPro" id="IPR035965">
    <property type="entry name" value="PAS-like_dom_sf"/>
</dbReference>
<dbReference type="SMART" id="SM00091">
    <property type="entry name" value="PAS"/>
    <property type="match status" value="1"/>
</dbReference>
<evidence type="ECO:0000259" key="7">
    <source>
        <dbReference type="PROSITE" id="PS50110"/>
    </source>
</evidence>
<dbReference type="SUPFAM" id="SSF55785">
    <property type="entry name" value="PYP-like sensor domain (PAS domain)"/>
    <property type="match status" value="1"/>
</dbReference>
<keyword evidence="1 6" id="KW-0597">Phosphoprotein</keyword>
<gene>
    <name evidence="9" type="ORF">QWZ15_15575</name>
</gene>
<dbReference type="SUPFAM" id="SSF52172">
    <property type="entry name" value="CheY-like"/>
    <property type="match status" value="1"/>
</dbReference>
<dbReference type="Gene3D" id="3.40.50.2300">
    <property type="match status" value="1"/>
</dbReference>
<evidence type="ECO:0000259" key="8">
    <source>
        <dbReference type="PROSITE" id="PS50112"/>
    </source>
</evidence>
<name>A0ABT8C921_9BACT</name>
<evidence type="ECO:0000256" key="2">
    <source>
        <dbReference type="ARBA" id="ARBA00023012"/>
    </source>
</evidence>
<dbReference type="PROSITE" id="PS50112">
    <property type="entry name" value="PAS"/>
    <property type="match status" value="1"/>
</dbReference>
<evidence type="ECO:0000256" key="6">
    <source>
        <dbReference type="PROSITE-ProRule" id="PRU00169"/>
    </source>
</evidence>
<dbReference type="InterPro" id="IPR036097">
    <property type="entry name" value="HisK_dim/P_sf"/>
</dbReference>
<feature type="domain" description="Response regulatory" evidence="7">
    <location>
        <begin position="9"/>
        <end position="124"/>
    </location>
</feature>
<comment type="caution">
    <text evidence="9">The sequence shown here is derived from an EMBL/GenBank/DDBJ whole genome shotgun (WGS) entry which is preliminary data.</text>
</comment>
<dbReference type="PROSITE" id="PS50110">
    <property type="entry name" value="RESPONSE_REGULATORY"/>
    <property type="match status" value="1"/>
</dbReference>
<feature type="modified residue" description="4-aspartylphosphate" evidence="6">
    <location>
        <position position="59"/>
    </location>
</feature>
<dbReference type="CDD" id="cd00130">
    <property type="entry name" value="PAS"/>
    <property type="match status" value="1"/>
</dbReference>
<reference evidence="10" key="1">
    <citation type="journal article" date="2019" name="Int. J. Syst. Evol. Microbiol.">
        <title>The Global Catalogue of Microorganisms (GCM) 10K type strain sequencing project: providing services to taxonomists for standard genome sequencing and annotation.</title>
        <authorList>
            <consortium name="The Broad Institute Genomics Platform"/>
            <consortium name="The Broad Institute Genome Sequencing Center for Infectious Disease"/>
            <person name="Wu L."/>
            <person name="Ma J."/>
        </authorList>
    </citation>
    <scope>NUCLEOTIDE SEQUENCE [LARGE SCALE GENOMIC DNA]</scope>
    <source>
        <strain evidence="10">CECT 7706</strain>
    </source>
</reference>
<dbReference type="InterPro" id="IPR000014">
    <property type="entry name" value="PAS"/>
</dbReference>
<evidence type="ECO:0000256" key="1">
    <source>
        <dbReference type="ARBA" id="ARBA00022553"/>
    </source>
</evidence>
<dbReference type="SUPFAM" id="SSF47384">
    <property type="entry name" value="Homodimeric domain of signal transducing histidine kinase"/>
    <property type="match status" value="1"/>
</dbReference>
<evidence type="ECO:0000313" key="10">
    <source>
        <dbReference type="Proteomes" id="UP001236663"/>
    </source>
</evidence>
<accession>A0ABT8C921</accession>
<dbReference type="NCBIfam" id="TIGR00229">
    <property type="entry name" value="sensory_box"/>
    <property type="match status" value="1"/>
</dbReference>
<dbReference type="Proteomes" id="UP001236663">
    <property type="component" value="Unassembled WGS sequence"/>
</dbReference>
<dbReference type="Pfam" id="PF13426">
    <property type="entry name" value="PAS_9"/>
    <property type="match status" value="1"/>
</dbReference>
<organism evidence="9 10">
    <name type="scientific">Cyclobacterium jeungdonense</name>
    <dbReference type="NCBI Taxonomy" id="708087"/>
    <lineage>
        <taxon>Bacteria</taxon>
        <taxon>Pseudomonadati</taxon>
        <taxon>Bacteroidota</taxon>
        <taxon>Cytophagia</taxon>
        <taxon>Cytophagales</taxon>
        <taxon>Cyclobacteriaceae</taxon>
        <taxon>Cyclobacterium</taxon>
    </lineage>
</organism>
<dbReference type="Gene3D" id="1.10.287.130">
    <property type="match status" value="1"/>
</dbReference>
<sequence length="338" mass="38295">MSPAYESLKILVIEDNEGDFLLVSEAIEEKFPSVIIEKAATFKSASEKKMEDYQLILLDLSLPDKSGEQLIKEILGLAGKIPVVVLTGYADRNFAVKSIALGMSDYLIKDELHPDILSRSIIYSIERKKVFNRLEESELRYKELFHLSPLPMWVYDKVSLGFLDVNEAAIQSYGYSREEFLSMTIEDIRPETEKRKLYKSLEEGRSVIGLRNSGTFLHTKKGGEVITVEISSNLINFDGWPAKLVLANDVTLKKAYIETIEQQNERLKDIAWVQSHVVRAPLARLMGLVNLLGIEMKDLPADKKELLDHILFSADELDEVIKDINAKARDIDLPNNHG</sequence>
<protein>
    <submittedName>
        <fullName evidence="9">Response regulator</fullName>
    </submittedName>
</protein>
<dbReference type="Gene3D" id="3.30.450.20">
    <property type="entry name" value="PAS domain"/>
    <property type="match status" value="1"/>
</dbReference>
<dbReference type="PANTHER" id="PTHR48111:SF1">
    <property type="entry name" value="TWO-COMPONENT RESPONSE REGULATOR ORR33"/>
    <property type="match status" value="1"/>
</dbReference>
<dbReference type="RefSeq" id="WP_163386161.1">
    <property type="nucleotide sequence ID" value="NZ_JAUFQS010000026.1"/>
</dbReference>
<feature type="domain" description="PAS" evidence="8">
    <location>
        <begin position="137"/>
        <end position="191"/>
    </location>
</feature>
<evidence type="ECO:0000313" key="9">
    <source>
        <dbReference type="EMBL" id="MDN3689254.1"/>
    </source>
</evidence>
<dbReference type="Pfam" id="PF00072">
    <property type="entry name" value="Response_reg"/>
    <property type="match status" value="1"/>
</dbReference>
<dbReference type="CDD" id="cd00156">
    <property type="entry name" value="REC"/>
    <property type="match status" value="1"/>
</dbReference>
<keyword evidence="5" id="KW-0804">Transcription</keyword>
<proteinExistence type="predicted"/>
<keyword evidence="10" id="KW-1185">Reference proteome</keyword>
<evidence type="ECO:0000256" key="4">
    <source>
        <dbReference type="ARBA" id="ARBA00023125"/>
    </source>
</evidence>
<evidence type="ECO:0000256" key="3">
    <source>
        <dbReference type="ARBA" id="ARBA00023015"/>
    </source>
</evidence>
<dbReference type="InterPro" id="IPR011006">
    <property type="entry name" value="CheY-like_superfamily"/>
</dbReference>
<evidence type="ECO:0000256" key="5">
    <source>
        <dbReference type="ARBA" id="ARBA00023163"/>
    </source>
</evidence>
<keyword evidence="2" id="KW-0902">Two-component regulatory system</keyword>
<dbReference type="InterPro" id="IPR001789">
    <property type="entry name" value="Sig_transdc_resp-reg_receiver"/>
</dbReference>
<dbReference type="EMBL" id="JAUFQS010000026">
    <property type="protein sequence ID" value="MDN3689254.1"/>
    <property type="molecule type" value="Genomic_DNA"/>
</dbReference>
<dbReference type="SMART" id="SM00448">
    <property type="entry name" value="REC"/>
    <property type="match status" value="1"/>
</dbReference>
<keyword evidence="4" id="KW-0238">DNA-binding</keyword>
<dbReference type="PANTHER" id="PTHR48111">
    <property type="entry name" value="REGULATOR OF RPOS"/>
    <property type="match status" value="1"/>
</dbReference>
<dbReference type="InterPro" id="IPR039420">
    <property type="entry name" value="WalR-like"/>
</dbReference>
<keyword evidence="3" id="KW-0805">Transcription regulation</keyword>